<organism evidence="6 7">
    <name type="scientific">Variovorax humicola</name>
    <dbReference type="NCBI Taxonomy" id="1769758"/>
    <lineage>
        <taxon>Bacteria</taxon>
        <taxon>Pseudomonadati</taxon>
        <taxon>Pseudomonadota</taxon>
        <taxon>Betaproteobacteria</taxon>
        <taxon>Burkholderiales</taxon>
        <taxon>Comamonadaceae</taxon>
        <taxon>Variovorax</taxon>
    </lineage>
</organism>
<dbReference type="SUPFAM" id="SSF56425">
    <property type="entry name" value="Succinate dehydrogenase/fumarate reductase flavoprotein, catalytic domain"/>
    <property type="match status" value="1"/>
</dbReference>
<evidence type="ECO:0000256" key="1">
    <source>
        <dbReference type="ARBA" id="ARBA00001974"/>
    </source>
</evidence>
<comment type="cofactor">
    <cofactor evidence="1">
        <name>FAD</name>
        <dbReference type="ChEBI" id="CHEBI:57692"/>
    </cofactor>
</comment>
<dbReference type="InterPro" id="IPR036188">
    <property type="entry name" value="FAD/NAD-bd_sf"/>
</dbReference>
<proteinExistence type="predicted"/>
<dbReference type="PANTHER" id="PTHR43400">
    <property type="entry name" value="FUMARATE REDUCTASE"/>
    <property type="match status" value="1"/>
</dbReference>
<dbReference type="PANTHER" id="PTHR43400:SF10">
    <property type="entry name" value="3-OXOSTEROID 1-DEHYDROGENASE"/>
    <property type="match status" value="1"/>
</dbReference>
<evidence type="ECO:0000313" key="6">
    <source>
        <dbReference type="EMBL" id="MEJ8822646.1"/>
    </source>
</evidence>
<dbReference type="SUPFAM" id="SSF51905">
    <property type="entry name" value="FAD/NAD(P)-binding domain"/>
    <property type="match status" value="1"/>
</dbReference>
<reference evidence="6 7" key="1">
    <citation type="submission" date="2024-03" db="EMBL/GenBank/DDBJ databases">
        <title>Novel species of the genus Variovorax.</title>
        <authorList>
            <person name="Liu Q."/>
            <person name="Xin Y.-H."/>
        </authorList>
    </citation>
    <scope>NUCLEOTIDE SEQUENCE [LARGE SCALE GENOMIC DNA]</scope>
    <source>
        <strain evidence="6 7">KACC 18501</strain>
    </source>
</reference>
<name>A0ABU8VXU4_9BURK</name>
<dbReference type="InterPro" id="IPR003953">
    <property type="entry name" value="FAD-dep_OxRdtase_2_FAD-bd"/>
</dbReference>
<evidence type="ECO:0000256" key="3">
    <source>
        <dbReference type="ARBA" id="ARBA00022827"/>
    </source>
</evidence>
<dbReference type="Gene3D" id="3.50.50.60">
    <property type="entry name" value="FAD/NAD(P)-binding domain"/>
    <property type="match status" value="1"/>
</dbReference>
<evidence type="ECO:0000259" key="5">
    <source>
        <dbReference type="Pfam" id="PF00890"/>
    </source>
</evidence>
<evidence type="ECO:0000256" key="4">
    <source>
        <dbReference type="ARBA" id="ARBA00023002"/>
    </source>
</evidence>
<keyword evidence="4" id="KW-0560">Oxidoreductase</keyword>
<sequence>MTQNTHPRIVRNQTPPADIPHVSVVIVGAGACGLTAAIRLRDAGIDCVLLERDAVPSGSTALSSGFIPAAGTRLQKSLGLEDSQALFAQDVAAKAHGQAAPHLVQAYTRAVPQAIDTLEAHGITFEVLEGFLYPGHHAPRMHAVPERTGAALMAALERTATSAGADILTEALVRELWLDAADRVVAVGYVRPDGNIEHIACDQLLLACNGFGGNPDMVAELLPAMRDAEFGGHTGNDGSAIAWGRALGARLADLGGYQGHGSWVTPQGALMTWAAIMEGGVQINAQGRRFHDETQGYSEAAVYVLDQPGRVAWNVFDEPLLALARTFPDFVEAEKAGALRTAANEQELARLIGCDPAMLHETLTAVDAGQPDAFGRRFKRPLRAPYHAVKVTGALFHTQGGLDIDDHCRVLRQDGTALPNLLAAGGAARGVSGNEVSGYLSGNGLLSAVGGGWVAAATLIEQRRA</sequence>
<dbReference type="InterPro" id="IPR027477">
    <property type="entry name" value="Succ_DH/fumarate_Rdtase_cat_sf"/>
</dbReference>
<evidence type="ECO:0000313" key="7">
    <source>
        <dbReference type="Proteomes" id="UP001363010"/>
    </source>
</evidence>
<protein>
    <submittedName>
        <fullName evidence="6">FAD-dependent oxidoreductase</fullName>
    </submittedName>
</protein>
<dbReference type="Proteomes" id="UP001363010">
    <property type="component" value="Unassembled WGS sequence"/>
</dbReference>
<comment type="caution">
    <text evidence="6">The sequence shown here is derived from an EMBL/GenBank/DDBJ whole genome shotgun (WGS) entry which is preliminary data.</text>
</comment>
<keyword evidence="3" id="KW-0274">FAD</keyword>
<dbReference type="RefSeq" id="WP_340363686.1">
    <property type="nucleotide sequence ID" value="NZ_JBBKZV010000005.1"/>
</dbReference>
<feature type="domain" description="FAD-dependent oxidoreductase 2 FAD-binding" evidence="5">
    <location>
        <begin position="24"/>
        <end position="435"/>
    </location>
</feature>
<dbReference type="EMBL" id="JBBKZV010000005">
    <property type="protein sequence ID" value="MEJ8822646.1"/>
    <property type="molecule type" value="Genomic_DNA"/>
</dbReference>
<keyword evidence="2" id="KW-0285">Flavoprotein</keyword>
<gene>
    <name evidence="6" type="ORF">WKW80_11470</name>
</gene>
<dbReference type="Pfam" id="PF00890">
    <property type="entry name" value="FAD_binding_2"/>
    <property type="match status" value="1"/>
</dbReference>
<evidence type="ECO:0000256" key="2">
    <source>
        <dbReference type="ARBA" id="ARBA00022630"/>
    </source>
</evidence>
<dbReference type="InterPro" id="IPR050315">
    <property type="entry name" value="FAD-oxidoreductase_2"/>
</dbReference>
<accession>A0ABU8VXU4</accession>
<dbReference type="Gene3D" id="3.90.700.10">
    <property type="entry name" value="Succinate dehydrogenase/fumarate reductase flavoprotein, catalytic domain"/>
    <property type="match status" value="1"/>
</dbReference>
<keyword evidence="7" id="KW-1185">Reference proteome</keyword>